<dbReference type="GO" id="GO:1990281">
    <property type="term" value="C:efflux pump complex"/>
    <property type="evidence" value="ECO:0007669"/>
    <property type="project" value="TreeGrafter"/>
</dbReference>
<gene>
    <name evidence="8" type="primary">mdtE</name>
    <name evidence="8" type="ORF">SPIL2461_LOCUS11364</name>
</gene>
<dbReference type="Gene3D" id="2.40.420.20">
    <property type="match status" value="1"/>
</dbReference>
<dbReference type="Gene3D" id="1.10.287.470">
    <property type="entry name" value="Helix hairpin bin"/>
    <property type="match status" value="1"/>
</dbReference>
<keyword evidence="9" id="KW-1185">Reference proteome</keyword>
<dbReference type="Gene3D" id="2.40.30.170">
    <property type="match status" value="1"/>
</dbReference>
<dbReference type="InterPro" id="IPR058625">
    <property type="entry name" value="MdtA-like_BSH"/>
</dbReference>
<evidence type="ECO:0000256" key="4">
    <source>
        <dbReference type="SAM" id="SignalP"/>
    </source>
</evidence>
<dbReference type="PANTHER" id="PTHR30469">
    <property type="entry name" value="MULTIDRUG RESISTANCE PROTEIN MDTA"/>
    <property type="match status" value="1"/>
</dbReference>
<comment type="subcellular location">
    <subcellularLocation>
        <location evidence="1">Cell envelope</location>
    </subcellularLocation>
</comment>
<protein>
    <submittedName>
        <fullName evidence="8">MdtE protein</fullName>
    </submittedName>
</protein>
<sequence length="371" mass="40074">MLAILIAALAILFQVGLLIFASSAHAEINVSVFNVVAEQSYQSNRVYAGRTAATRAAELGFKRGGEITEMQVDQGDVVAKGDTLAKLDTASINAQLTQAAAEVSLARANLEALVAEAELATNTEQRFRTLREQGHASVQVYDETRLTLRAKQAQLNVARANLERALAEQQSVEVELREAVIRAPFPGTIQARYVDEGTQIRSGEAALRLVEDAHREAHVGIPADIAKRMMPGQTYQVSWQNQTYAASLDAVLPEVDPATRTLTAVFTLAGIDIPLGSTVEVAINEAVDAPGFWLPLSALTEADRGLWGVYVVNAEQIVERRLIEIVHSEADRVFVRGTLKTDDRVVATGVQRIVPGQVVNPVAITQVSYAG</sequence>
<dbReference type="NCBIfam" id="TIGR01730">
    <property type="entry name" value="RND_mfp"/>
    <property type="match status" value="1"/>
</dbReference>
<dbReference type="InterPro" id="IPR058792">
    <property type="entry name" value="Beta-barrel_RND_2"/>
</dbReference>
<accession>A0A812S1T8</accession>
<keyword evidence="3" id="KW-0175">Coiled coil</keyword>
<dbReference type="Pfam" id="PF25917">
    <property type="entry name" value="BSH_RND"/>
    <property type="match status" value="1"/>
</dbReference>
<evidence type="ECO:0000259" key="6">
    <source>
        <dbReference type="Pfam" id="PF25954"/>
    </source>
</evidence>
<keyword evidence="4" id="KW-0732">Signal</keyword>
<dbReference type="GO" id="GO:0015562">
    <property type="term" value="F:efflux transmembrane transporter activity"/>
    <property type="evidence" value="ECO:0007669"/>
    <property type="project" value="TreeGrafter"/>
</dbReference>
<feature type="domain" description="Multidrug resistance protein MdtA-like barrel-sandwich hybrid" evidence="5">
    <location>
        <begin position="57"/>
        <end position="207"/>
    </location>
</feature>
<evidence type="ECO:0000259" key="7">
    <source>
        <dbReference type="Pfam" id="PF25967"/>
    </source>
</evidence>
<evidence type="ECO:0000256" key="3">
    <source>
        <dbReference type="SAM" id="Coils"/>
    </source>
</evidence>
<name>A0A812S1T8_SYMPI</name>
<dbReference type="Pfam" id="PF25954">
    <property type="entry name" value="Beta-barrel_RND_2"/>
    <property type="match status" value="1"/>
</dbReference>
<feature type="domain" description="CusB-like beta-barrel" evidence="6">
    <location>
        <begin position="220"/>
        <end position="269"/>
    </location>
</feature>
<evidence type="ECO:0000313" key="8">
    <source>
        <dbReference type="EMBL" id="CAE7459067.1"/>
    </source>
</evidence>
<dbReference type="Proteomes" id="UP000649617">
    <property type="component" value="Unassembled WGS sequence"/>
</dbReference>
<dbReference type="InterPro" id="IPR058627">
    <property type="entry name" value="MdtA-like_C"/>
</dbReference>
<comment type="caution">
    <text evidence="8">The sequence shown here is derived from an EMBL/GenBank/DDBJ whole genome shotgun (WGS) entry which is preliminary data.</text>
</comment>
<dbReference type="Pfam" id="PF25967">
    <property type="entry name" value="RND-MFP_C"/>
    <property type="match status" value="1"/>
</dbReference>
<dbReference type="PANTHER" id="PTHR30469:SF11">
    <property type="entry name" value="BLL4320 PROTEIN"/>
    <property type="match status" value="1"/>
</dbReference>
<organism evidence="8 9">
    <name type="scientific">Symbiodinium pilosum</name>
    <name type="common">Dinoflagellate</name>
    <dbReference type="NCBI Taxonomy" id="2952"/>
    <lineage>
        <taxon>Eukaryota</taxon>
        <taxon>Sar</taxon>
        <taxon>Alveolata</taxon>
        <taxon>Dinophyceae</taxon>
        <taxon>Suessiales</taxon>
        <taxon>Symbiodiniaceae</taxon>
        <taxon>Symbiodinium</taxon>
    </lineage>
</organism>
<proteinExistence type="predicted"/>
<keyword evidence="2" id="KW-0813">Transport</keyword>
<feature type="domain" description="Multidrug resistance protein MdtA-like C-terminal permuted SH3" evidence="7">
    <location>
        <begin position="295"/>
        <end position="352"/>
    </location>
</feature>
<evidence type="ECO:0000256" key="1">
    <source>
        <dbReference type="ARBA" id="ARBA00004196"/>
    </source>
</evidence>
<evidence type="ECO:0000256" key="2">
    <source>
        <dbReference type="ARBA" id="ARBA00022448"/>
    </source>
</evidence>
<evidence type="ECO:0000313" key="9">
    <source>
        <dbReference type="Proteomes" id="UP000649617"/>
    </source>
</evidence>
<dbReference type="EMBL" id="CAJNIZ010022223">
    <property type="protein sequence ID" value="CAE7459067.1"/>
    <property type="molecule type" value="Genomic_DNA"/>
</dbReference>
<reference evidence="8" key="1">
    <citation type="submission" date="2021-02" db="EMBL/GenBank/DDBJ databases">
        <authorList>
            <person name="Dougan E. K."/>
            <person name="Rhodes N."/>
            <person name="Thang M."/>
            <person name="Chan C."/>
        </authorList>
    </citation>
    <scope>NUCLEOTIDE SEQUENCE</scope>
</reference>
<dbReference type="Gene3D" id="2.40.50.100">
    <property type="match status" value="1"/>
</dbReference>
<dbReference type="AlphaFoldDB" id="A0A812S1T8"/>
<feature type="coiled-coil region" evidence="3">
    <location>
        <begin position="148"/>
        <end position="179"/>
    </location>
</feature>
<feature type="chain" id="PRO_5032469176" evidence="4">
    <location>
        <begin position="27"/>
        <end position="371"/>
    </location>
</feature>
<feature type="signal peptide" evidence="4">
    <location>
        <begin position="1"/>
        <end position="26"/>
    </location>
</feature>
<dbReference type="SUPFAM" id="SSF111369">
    <property type="entry name" value="HlyD-like secretion proteins"/>
    <property type="match status" value="1"/>
</dbReference>
<dbReference type="InterPro" id="IPR006143">
    <property type="entry name" value="RND_pump_MFP"/>
</dbReference>
<evidence type="ECO:0000259" key="5">
    <source>
        <dbReference type="Pfam" id="PF25917"/>
    </source>
</evidence>